<dbReference type="PANTHER" id="PTHR33337:SF43">
    <property type="entry name" value="CENP-V_GFA DOMAIN-CONTAINING PROTEIN"/>
    <property type="match status" value="1"/>
</dbReference>
<evidence type="ECO:0000256" key="4">
    <source>
        <dbReference type="ARBA" id="ARBA00023239"/>
    </source>
</evidence>
<dbReference type="AlphaFoldDB" id="A0A9P4UV90"/>
<gene>
    <name evidence="6" type="ORF">EJ04DRAFT_391350</name>
</gene>
<evidence type="ECO:0000313" key="7">
    <source>
        <dbReference type="Proteomes" id="UP000799444"/>
    </source>
</evidence>
<feature type="non-terminal residue" evidence="6">
    <location>
        <position position="1"/>
    </location>
</feature>
<evidence type="ECO:0000256" key="1">
    <source>
        <dbReference type="ARBA" id="ARBA00005495"/>
    </source>
</evidence>
<dbReference type="Pfam" id="PF04828">
    <property type="entry name" value="GFA"/>
    <property type="match status" value="1"/>
</dbReference>
<proteinExistence type="inferred from homology"/>
<comment type="similarity">
    <text evidence="1">Belongs to the Gfa family.</text>
</comment>
<evidence type="ECO:0000313" key="6">
    <source>
        <dbReference type="EMBL" id="KAF2727994.1"/>
    </source>
</evidence>
<keyword evidence="4" id="KW-0456">Lyase</keyword>
<name>A0A9P4UV90_9PLEO</name>
<evidence type="ECO:0000259" key="5">
    <source>
        <dbReference type="PROSITE" id="PS51891"/>
    </source>
</evidence>
<dbReference type="Gene3D" id="3.90.1590.10">
    <property type="entry name" value="glutathione-dependent formaldehyde- activating enzyme (gfa)"/>
    <property type="match status" value="1"/>
</dbReference>
<dbReference type="OrthoDB" id="9985472at2759"/>
<reference evidence="6" key="1">
    <citation type="journal article" date="2020" name="Stud. Mycol.">
        <title>101 Dothideomycetes genomes: a test case for predicting lifestyles and emergence of pathogens.</title>
        <authorList>
            <person name="Haridas S."/>
            <person name="Albert R."/>
            <person name="Binder M."/>
            <person name="Bloem J."/>
            <person name="Labutti K."/>
            <person name="Salamov A."/>
            <person name="Andreopoulos B."/>
            <person name="Baker S."/>
            <person name="Barry K."/>
            <person name="Bills G."/>
            <person name="Bluhm B."/>
            <person name="Cannon C."/>
            <person name="Castanera R."/>
            <person name="Culley D."/>
            <person name="Daum C."/>
            <person name="Ezra D."/>
            <person name="Gonzalez J."/>
            <person name="Henrissat B."/>
            <person name="Kuo A."/>
            <person name="Liang C."/>
            <person name="Lipzen A."/>
            <person name="Lutzoni F."/>
            <person name="Magnuson J."/>
            <person name="Mondo S."/>
            <person name="Nolan M."/>
            <person name="Ohm R."/>
            <person name="Pangilinan J."/>
            <person name="Park H.-J."/>
            <person name="Ramirez L."/>
            <person name="Alfaro M."/>
            <person name="Sun H."/>
            <person name="Tritt A."/>
            <person name="Yoshinaga Y."/>
            <person name="Zwiers L.-H."/>
            <person name="Turgeon B."/>
            <person name="Goodwin S."/>
            <person name="Spatafora J."/>
            <person name="Crous P."/>
            <person name="Grigoriev I."/>
        </authorList>
    </citation>
    <scope>NUCLEOTIDE SEQUENCE</scope>
    <source>
        <strain evidence="6">CBS 125425</strain>
    </source>
</reference>
<dbReference type="SUPFAM" id="SSF51316">
    <property type="entry name" value="Mss4-like"/>
    <property type="match status" value="1"/>
</dbReference>
<organism evidence="6 7">
    <name type="scientific">Polyplosphaeria fusca</name>
    <dbReference type="NCBI Taxonomy" id="682080"/>
    <lineage>
        <taxon>Eukaryota</taxon>
        <taxon>Fungi</taxon>
        <taxon>Dikarya</taxon>
        <taxon>Ascomycota</taxon>
        <taxon>Pezizomycotina</taxon>
        <taxon>Dothideomycetes</taxon>
        <taxon>Pleosporomycetidae</taxon>
        <taxon>Pleosporales</taxon>
        <taxon>Tetraplosphaeriaceae</taxon>
        <taxon>Polyplosphaeria</taxon>
    </lineage>
</organism>
<sequence>LTSTCLCTAITVTINDTELFTRRRGHLCHCTNCRKVAGSYVSSNLLLPHTSTEISDPQSTLKMYEDYATGSGNKVERYFCGVCGCPIMSKPAILPGKVIVKMGIFERIPAPEMECFVGGRQGWEGVVGGVVRYRGRMGGEEV</sequence>
<keyword evidence="3" id="KW-0862">Zinc</keyword>
<dbReference type="GO" id="GO:0046872">
    <property type="term" value="F:metal ion binding"/>
    <property type="evidence" value="ECO:0007669"/>
    <property type="project" value="UniProtKB-KW"/>
</dbReference>
<comment type="caution">
    <text evidence="6">The sequence shown here is derived from an EMBL/GenBank/DDBJ whole genome shotgun (WGS) entry which is preliminary data.</text>
</comment>
<evidence type="ECO:0000256" key="3">
    <source>
        <dbReference type="ARBA" id="ARBA00022833"/>
    </source>
</evidence>
<dbReference type="InterPro" id="IPR006913">
    <property type="entry name" value="CENP-V/GFA"/>
</dbReference>
<dbReference type="Proteomes" id="UP000799444">
    <property type="component" value="Unassembled WGS sequence"/>
</dbReference>
<dbReference type="PROSITE" id="PS51891">
    <property type="entry name" value="CENP_V_GFA"/>
    <property type="match status" value="1"/>
</dbReference>
<keyword evidence="2" id="KW-0479">Metal-binding</keyword>
<dbReference type="EMBL" id="ML996301">
    <property type="protein sequence ID" value="KAF2727994.1"/>
    <property type="molecule type" value="Genomic_DNA"/>
</dbReference>
<accession>A0A9P4UV90</accession>
<protein>
    <recommendedName>
        <fullName evidence="5">CENP-V/GFA domain-containing protein</fullName>
    </recommendedName>
</protein>
<feature type="domain" description="CENP-V/GFA" evidence="5">
    <location>
        <begin position="1"/>
        <end position="124"/>
    </location>
</feature>
<dbReference type="InterPro" id="IPR011057">
    <property type="entry name" value="Mss4-like_sf"/>
</dbReference>
<keyword evidence="7" id="KW-1185">Reference proteome</keyword>
<dbReference type="GO" id="GO:0016846">
    <property type="term" value="F:carbon-sulfur lyase activity"/>
    <property type="evidence" value="ECO:0007669"/>
    <property type="project" value="InterPro"/>
</dbReference>
<feature type="non-terminal residue" evidence="6">
    <location>
        <position position="142"/>
    </location>
</feature>
<dbReference type="PANTHER" id="PTHR33337">
    <property type="entry name" value="GFA DOMAIN-CONTAINING PROTEIN"/>
    <property type="match status" value="1"/>
</dbReference>
<evidence type="ECO:0000256" key="2">
    <source>
        <dbReference type="ARBA" id="ARBA00022723"/>
    </source>
</evidence>